<feature type="compositionally biased region" description="Low complexity" evidence="1">
    <location>
        <begin position="1"/>
        <end position="20"/>
    </location>
</feature>
<dbReference type="Proteomes" id="UP000825890">
    <property type="component" value="Unassembled WGS sequence"/>
</dbReference>
<accession>A0A9P3L1Q6</accession>
<evidence type="ECO:0000256" key="1">
    <source>
        <dbReference type="SAM" id="MobiDB-lite"/>
    </source>
</evidence>
<name>A0A9P3L1Q6_9PEZI</name>
<feature type="region of interest" description="Disordered" evidence="1">
    <location>
        <begin position="1"/>
        <end position="35"/>
    </location>
</feature>
<dbReference type="AlphaFoldDB" id="A0A9P3L1Q6"/>
<gene>
    <name evidence="2" type="ORF">CKM354_001243500</name>
</gene>
<organism evidence="2 3">
    <name type="scientific">Cercospora kikuchii</name>
    <dbReference type="NCBI Taxonomy" id="84275"/>
    <lineage>
        <taxon>Eukaryota</taxon>
        <taxon>Fungi</taxon>
        <taxon>Dikarya</taxon>
        <taxon>Ascomycota</taxon>
        <taxon>Pezizomycotina</taxon>
        <taxon>Dothideomycetes</taxon>
        <taxon>Dothideomycetidae</taxon>
        <taxon>Mycosphaerellales</taxon>
        <taxon>Mycosphaerellaceae</taxon>
        <taxon>Cercospora</taxon>
    </lineage>
</organism>
<sequence>MPSISSLPSSSPSRNAAAASSDDKTEKPEYVTTNGHRVATPVKNINGEAKTVTQPSERPQIIGWSFEDQNGKLRLEYASAEHERRFRASE</sequence>
<dbReference type="EMBL" id="BOLY01000009">
    <property type="protein sequence ID" value="GIZ49405.1"/>
    <property type="molecule type" value="Genomic_DNA"/>
</dbReference>
<dbReference type="OrthoDB" id="3646249at2759"/>
<reference evidence="2 3" key="1">
    <citation type="submission" date="2021-01" db="EMBL/GenBank/DDBJ databases">
        <title>Cercospora kikuchii MAFF 305040 whole genome shotgun sequence.</title>
        <authorList>
            <person name="Kashiwa T."/>
            <person name="Suzuki T."/>
        </authorList>
    </citation>
    <scope>NUCLEOTIDE SEQUENCE [LARGE SCALE GENOMIC DNA]</scope>
    <source>
        <strain evidence="2 3">MAFF 305040</strain>
    </source>
</reference>
<dbReference type="RefSeq" id="XP_044663892.1">
    <property type="nucleotide sequence ID" value="XM_044807957.1"/>
</dbReference>
<evidence type="ECO:0000313" key="2">
    <source>
        <dbReference type="EMBL" id="GIZ49405.1"/>
    </source>
</evidence>
<protein>
    <submittedName>
        <fullName evidence="2">Uncharacterized protein</fullName>
    </submittedName>
</protein>
<proteinExistence type="predicted"/>
<comment type="caution">
    <text evidence="2">The sequence shown here is derived from an EMBL/GenBank/DDBJ whole genome shotgun (WGS) entry which is preliminary data.</text>
</comment>
<keyword evidence="3" id="KW-1185">Reference proteome</keyword>
<dbReference type="GeneID" id="68298010"/>
<evidence type="ECO:0000313" key="3">
    <source>
        <dbReference type="Proteomes" id="UP000825890"/>
    </source>
</evidence>